<reference evidence="2 3" key="1">
    <citation type="submission" date="2016-10" db="EMBL/GenBank/DDBJ databases">
        <title>The genome sequence of Colletotrichum fioriniae PJ7.</title>
        <authorList>
            <person name="Baroncelli R."/>
        </authorList>
    </citation>
    <scope>NUCLEOTIDE SEQUENCE [LARGE SCALE GENOMIC DNA]</scope>
    <source>
        <strain evidence="2 3">Tom-12</strain>
    </source>
</reference>
<evidence type="ECO:0000313" key="3">
    <source>
        <dbReference type="Proteomes" id="UP001227543"/>
    </source>
</evidence>
<dbReference type="InterPro" id="IPR003615">
    <property type="entry name" value="HNH_nuc"/>
</dbReference>
<proteinExistence type="predicted"/>
<protein>
    <recommendedName>
        <fullName evidence="1">HNH nuclease domain-containing protein</fullName>
    </recommendedName>
</protein>
<dbReference type="GeneID" id="85409135"/>
<evidence type="ECO:0000259" key="1">
    <source>
        <dbReference type="Pfam" id="PF13391"/>
    </source>
</evidence>
<gene>
    <name evidence="2" type="ORF">CTAM01_08877</name>
</gene>
<name>A0ABQ9R4G9_9PEZI</name>
<feature type="domain" description="HNH nuclease" evidence="1">
    <location>
        <begin position="177"/>
        <end position="268"/>
    </location>
</feature>
<dbReference type="Proteomes" id="UP001227543">
    <property type="component" value="Unassembled WGS sequence"/>
</dbReference>
<comment type="caution">
    <text evidence="2">The sequence shown here is derived from an EMBL/GenBank/DDBJ whole genome shotgun (WGS) entry which is preliminary data.</text>
</comment>
<keyword evidence="3" id="KW-1185">Reference proteome</keyword>
<sequence>MSKFAPLDNQAMINTFGIIQSKGKQSSFTMSVSEHPELDGALIEERLSTLGDDSVARLGVTVALDTCDAYVPSDPSDDTSHVLKIFLRRLEGNGLTTLAAEVWLYQNEPDNLRALRNHLIDALLKPMLARGRAKGLISQPVDEDTQTEIQSILHEVETVPRDATLRNECLKRDGGKCMVSQYWSDTWEEPSQGKICSTNCAHCIPYSLSTTNGSYIQTVKIATIWLAYHRYFTDLQGAIASESINQLPNVMTLMDTLHKQFRKLKVAFKSTGVQNQYAIQWFGSAERFYLRRILPPTVQFSAHNGDENLPDPAFLRCHYILAEVYNDMNSQNLSLKVLPTLPPDEKMTQNDELSFISGAGDESVEDTAQDMKLELRTSFKG</sequence>
<dbReference type="Pfam" id="PF13391">
    <property type="entry name" value="HNH_2"/>
    <property type="match status" value="1"/>
</dbReference>
<organism evidence="2 3">
    <name type="scientific">Colletotrichum tamarilloi</name>
    <dbReference type="NCBI Taxonomy" id="1209934"/>
    <lineage>
        <taxon>Eukaryota</taxon>
        <taxon>Fungi</taxon>
        <taxon>Dikarya</taxon>
        <taxon>Ascomycota</taxon>
        <taxon>Pezizomycotina</taxon>
        <taxon>Sordariomycetes</taxon>
        <taxon>Hypocreomycetidae</taxon>
        <taxon>Glomerellales</taxon>
        <taxon>Glomerellaceae</taxon>
        <taxon>Colletotrichum</taxon>
        <taxon>Colletotrichum acutatum species complex</taxon>
    </lineage>
</organism>
<dbReference type="EMBL" id="MLFU01000033">
    <property type="protein sequence ID" value="KAK1494523.1"/>
    <property type="molecule type" value="Genomic_DNA"/>
</dbReference>
<accession>A0ABQ9R4G9</accession>
<evidence type="ECO:0000313" key="2">
    <source>
        <dbReference type="EMBL" id="KAK1494523.1"/>
    </source>
</evidence>
<dbReference type="RefSeq" id="XP_060380337.1">
    <property type="nucleotide sequence ID" value="XM_060524897.1"/>
</dbReference>